<name>A0A9W7FH81_9STRA</name>
<proteinExistence type="predicted"/>
<evidence type="ECO:0000256" key="1">
    <source>
        <dbReference type="SAM" id="MobiDB-lite"/>
    </source>
</evidence>
<feature type="compositionally biased region" description="Polar residues" evidence="1">
    <location>
        <begin position="102"/>
        <end position="113"/>
    </location>
</feature>
<dbReference type="AlphaFoldDB" id="A0A9W7FH81"/>
<organism evidence="2 3">
    <name type="scientific">Triparma laevis f. longispina</name>
    <dbReference type="NCBI Taxonomy" id="1714387"/>
    <lineage>
        <taxon>Eukaryota</taxon>
        <taxon>Sar</taxon>
        <taxon>Stramenopiles</taxon>
        <taxon>Ochrophyta</taxon>
        <taxon>Bolidophyceae</taxon>
        <taxon>Parmales</taxon>
        <taxon>Triparmaceae</taxon>
        <taxon>Triparma</taxon>
    </lineage>
</organism>
<dbReference type="EMBL" id="BRXW01000176">
    <property type="protein sequence ID" value="GMI12354.1"/>
    <property type="molecule type" value="Genomic_DNA"/>
</dbReference>
<feature type="compositionally biased region" description="Polar residues" evidence="1">
    <location>
        <begin position="133"/>
        <end position="143"/>
    </location>
</feature>
<dbReference type="Proteomes" id="UP001165122">
    <property type="component" value="Unassembled WGS sequence"/>
</dbReference>
<keyword evidence="3" id="KW-1185">Reference proteome</keyword>
<reference evidence="3" key="1">
    <citation type="journal article" date="2023" name="Commun. Biol.">
        <title>Genome analysis of Parmales, the sister group of diatoms, reveals the evolutionary specialization of diatoms from phago-mixotrophs to photoautotrophs.</title>
        <authorList>
            <person name="Ban H."/>
            <person name="Sato S."/>
            <person name="Yoshikawa S."/>
            <person name="Yamada K."/>
            <person name="Nakamura Y."/>
            <person name="Ichinomiya M."/>
            <person name="Sato N."/>
            <person name="Blanc-Mathieu R."/>
            <person name="Endo H."/>
            <person name="Kuwata A."/>
            <person name="Ogata H."/>
        </authorList>
    </citation>
    <scope>NUCLEOTIDE SEQUENCE [LARGE SCALE GENOMIC DNA]</scope>
    <source>
        <strain evidence="3">NIES 3700</strain>
    </source>
</reference>
<accession>A0A9W7FH81</accession>
<sequence>MLSNSTNIFDENFVQSMTPSHNRSRSVGGISSIKQGKTFGTPGAVNTPRRFGNNLTNTPGNKSAGKMGFGNPSKSSKVLFNIAPDIPSTTPLKQSTKKSVSFFQDSQISTPSTKPRLMPKSSTKKPKPYPSIETRTLPTSSPTFGIRSSLSSEIASAQSLNSQMNFGVPPSIPTFDSELIQDNFFMEGLDEGMEGMDIEGFGEMDECDDL</sequence>
<comment type="caution">
    <text evidence="2">The sequence shown here is derived from an EMBL/GenBank/DDBJ whole genome shotgun (WGS) entry which is preliminary data.</text>
</comment>
<feature type="region of interest" description="Disordered" evidence="1">
    <location>
        <begin position="102"/>
        <end position="144"/>
    </location>
</feature>
<evidence type="ECO:0000313" key="3">
    <source>
        <dbReference type="Proteomes" id="UP001165122"/>
    </source>
</evidence>
<feature type="region of interest" description="Disordered" evidence="1">
    <location>
        <begin position="18"/>
        <end position="67"/>
    </location>
</feature>
<protein>
    <submittedName>
        <fullName evidence="2">Uncharacterized protein</fullName>
    </submittedName>
</protein>
<dbReference type="OrthoDB" id="10521121at2759"/>
<evidence type="ECO:0000313" key="2">
    <source>
        <dbReference type="EMBL" id="GMI12354.1"/>
    </source>
</evidence>
<gene>
    <name evidence="2" type="ORF">TrLO_g13344</name>
</gene>